<dbReference type="NCBIfam" id="TIGR02563">
    <property type="entry name" value="cas_Csy4"/>
    <property type="match status" value="1"/>
</dbReference>
<evidence type="ECO:0000313" key="1">
    <source>
        <dbReference type="EMBL" id="SEH05915.1"/>
    </source>
</evidence>
<protein>
    <submittedName>
        <fullName evidence="1">CRISPR-associated endonuclease Cas6/Csy4</fullName>
        <ecNumber evidence="1">3.1.-.-</ecNumber>
    </submittedName>
</protein>
<evidence type="ECO:0000313" key="2">
    <source>
        <dbReference type="Proteomes" id="UP000236724"/>
    </source>
</evidence>
<sequence length="193" mass="22293">MKAYIDMTLLPDVEIPLHFLWEKLYQQIHLVLVEAKDNQGKINIGVAFPEYNAQKQYLGSKLRLFAATTMDLERLNIQTKMTRLADYVHITRIRAVPDNIRGHALFKRIQPKSNNLRLARRKAKRANISYEQALSIMEKHEEQHAKKPFVMIKSHTSGKKYPLLIAHEETQQTDHEAGFSSYGLSAHSTVPLF</sequence>
<dbReference type="Pfam" id="PF09618">
    <property type="entry name" value="Cas_Csy4"/>
    <property type="match status" value="1"/>
</dbReference>
<keyword evidence="1" id="KW-0540">Nuclease</keyword>
<dbReference type="EMBL" id="FMSV02000407">
    <property type="protein sequence ID" value="SEH05915.1"/>
    <property type="molecule type" value="Genomic_DNA"/>
</dbReference>
<dbReference type="GO" id="GO:0004519">
    <property type="term" value="F:endonuclease activity"/>
    <property type="evidence" value="ECO:0007669"/>
    <property type="project" value="UniProtKB-KW"/>
</dbReference>
<keyword evidence="1" id="KW-0255">Endonuclease</keyword>
<dbReference type="Proteomes" id="UP000236724">
    <property type="component" value="Unassembled WGS sequence"/>
</dbReference>
<proteinExistence type="predicted"/>
<dbReference type="GO" id="GO:0016787">
    <property type="term" value="F:hydrolase activity"/>
    <property type="evidence" value="ECO:0007669"/>
    <property type="project" value="UniProtKB-KW"/>
</dbReference>
<dbReference type="GO" id="GO:0043571">
    <property type="term" value="P:maintenance of CRISPR repeat elements"/>
    <property type="evidence" value="ECO:0007669"/>
    <property type="project" value="InterPro"/>
</dbReference>
<gene>
    <name evidence="1" type="primary">cas6f</name>
    <name evidence="1" type="ORF">MBHS_01770</name>
</gene>
<keyword evidence="1" id="KW-0378">Hydrolase</keyword>
<dbReference type="InterPro" id="IPR013396">
    <property type="entry name" value="CRISPR-assoc_prot_Csy4"/>
</dbReference>
<dbReference type="RefSeq" id="WP_177428388.1">
    <property type="nucleotide sequence ID" value="NZ_FMSV02000407.1"/>
</dbReference>
<organism evidence="1 2">
    <name type="scientific">Candidatus Venteria ishoeyi</name>
    <dbReference type="NCBI Taxonomy" id="1899563"/>
    <lineage>
        <taxon>Bacteria</taxon>
        <taxon>Pseudomonadati</taxon>
        <taxon>Pseudomonadota</taxon>
        <taxon>Gammaproteobacteria</taxon>
        <taxon>Thiotrichales</taxon>
        <taxon>Thiotrichaceae</taxon>
        <taxon>Venteria</taxon>
    </lineage>
</organism>
<dbReference type="Gene3D" id="3.30.70.2540">
    <property type="entry name" value="CRISPR-associated endoribonuclease Cas6/Csy4"/>
    <property type="match status" value="1"/>
</dbReference>
<keyword evidence="2" id="KW-1185">Reference proteome</keyword>
<dbReference type="InterPro" id="IPR042564">
    <property type="entry name" value="CRISPR-Cas6/Csy4_sf"/>
</dbReference>
<dbReference type="AlphaFoldDB" id="A0A1H6FA84"/>
<reference evidence="1 2" key="1">
    <citation type="submission" date="2016-10" db="EMBL/GenBank/DDBJ databases">
        <authorList>
            <person name="de Groot N.N."/>
        </authorList>
    </citation>
    <scope>NUCLEOTIDE SEQUENCE [LARGE SCALE GENOMIC DNA]</scope>
    <source>
        <strain evidence="1">MBHS1</strain>
    </source>
</reference>
<name>A0A1H6FA84_9GAMM</name>
<accession>A0A1H6FA84</accession>
<dbReference type="CDD" id="cd09739">
    <property type="entry name" value="Cas6_I-F"/>
    <property type="match status" value="1"/>
</dbReference>
<dbReference type="EC" id="3.1.-.-" evidence="1"/>